<feature type="domain" description="Phospholipid/glycerol acyltransferase" evidence="1">
    <location>
        <begin position="70"/>
        <end position="193"/>
    </location>
</feature>
<evidence type="ECO:0000259" key="1">
    <source>
        <dbReference type="SMART" id="SM00563"/>
    </source>
</evidence>
<keyword evidence="3" id="KW-1185">Reference proteome</keyword>
<proteinExistence type="predicted"/>
<dbReference type="RefSeq" id="WP_169156800.1">
    <property type="nucleotide sequence ID" value="NZ_CAWPJE010000167.1"/>
</dbReference>
<dbReference type="GO" id="GO:0016746">
    <property type="term" value="F:acyltransferase activity"/>
    <property type="evidence" value="ECO:0007669"/>
    <property type="project" value="UniProtKB-KW"/>
</dbReference>
<dbReference type="Pfam" id="PF01553">
    <property type="entry name" value="Acyltransferase"/>
    <property type="match status" value="1"/>
</dbReference>
<name>A0ABX1PAT1_9CYAN</name>
<dbReference type="Proteomes" id="UP000718564">
    <property type="component" value="Unassembled WGS sequence"/>
</dbReference>
<protein>
    <submittedName>
        <fullName evidence="2">1-acyl-sn-glycerol-3-phosphate acyltransferase</fullName>
    </submittedName>
</protein>
<dbReference type="PANTHER" id="PTHR31605">
    <property type="entry name" value="GLYCEROL-3-PHOSPHATE O-ACYLTRANSFERASE 1"/>
    <property type="match status" value="1"/>
</dbReference>
<evidence type="ECO:0000313" key="3">
    <source>
        <dbReference type="Proteomes" id="UP000718564"/>
    </source>
</evidence>
<evidence type="ECO:0000313" key="2">
    <source>
        <dbReference type="EMBL" id="NMG21568.1"/>
    </source>
</evidence>
<dbReference type="EMBL" id="QMEB01000173">
    <property type="protein sequence ID" value="NMG21568.1"/>
    <property type="molecule type" value="Genomic_DNA"/>
</dbReference>
<dbReference type="PANTHER" id="PTHR31605:SF0">
    <property type="entry name" value="GLYCEROL-3-PHOSPHATE O-ACYLTRANSFERASE 1"/>
    <property type="match status" value="1"/>
</dbReference>
<gene>
    <name evidence="2" type="ORF">DP116_19780</name>
</gene>
<comment type="caution">
    <text evidence="2">The sequence shown here is derived from an EMBL/GenBank/DDBJ whole genome shotgun (WGS) entry which is preliminary data.</text>
</comment>
<reference evidence="2 3" key="1">
    <citation type="submission" date="2018-06" db="EMBL/GenBank/DDBJ databases">
        <title>Comparative genomics of Brasilonema spp. strains.</title>
        <authorList>
            <person name="Alvarenga D.O."/>
            <person name="Fiore M.F."/>
            <person name="Varani A.M."/>
        </authorList>
    </citation>
    <scope>NUCLEOTIDE SEQUENCE [LARGE SCALE GENOMIC DNA]</scope>
    <source>
        <strain evidence="2 3">SPC951</strain>
    </source>
</reference>
<accession>A0ABX1PAT1</accession>
<dbReference type="InterPro" id="IPR002123">
    <property type="entry name" value="Plipid/glycerol_acylTrfase"/>
</dbReference>
<dbReference type="SUPFAM" id="SSF69593">
    <property type="entry name" value="Glycerol-3-phosphate (1)-acyltransferase"/>
    <property type="match status" value="1"/>
</dbReference>
<organism evidence="2 3">
    <name type="scientific">Brasilonema bromeliae SPC951</name>
    <dbReference type="NCBI Taxonomy" id="385972"/>
    <lineage>
        <taxon>Bacteria</taxon>
        <taxon>Bacillati</taxon>
        <taxon>Cyanobacteriota</taxon>
        <taxon>Cyanophyceae</taxon>
        <taxon>Nostocales</taxon>
        <taxon>Scytonemataceae</taxon>
        <taxon>Brasilonema</taxon>
        <taxon>Bromeliae group (in: Brasilonema)</taxon>
    </lineage>
</organism>
<dbReference type="SMART" id="SM00563">
    <property type="entry name" value="PlsC"/>
    <property type="match status" value="1"/>
</dbReference>
<keyword evidence="2" id="KW-0012">Acyltransferase</keyword>
<dbReference type="InterPro" id="IPR052744">
    <property type="entry name" value="GPAT/DAPAT"/>
</dbReference>
<sequence length="257" mass="28299">MISLNSPSDTPCEHLATTPETANVTHITTSEISPWLSPLVYFLGGHVLLPSFFGSIRVTGQKNLPQTGPVILAPTHRARWDSLLLPYVAGRCVTGRDLRFMVTVTECQGWQGWFVRRLGGFSVDPQRPSITTLRHSIELLERGEMLVIFPEGGIFRDRKVHPLKSGIARLALSAESSHPELGIKIVPIGINYSEPYPTWGTDVSIHIGSAIKVADYTKGSLKQDAKRLTGDLTKALQKLSYQESQITPRAFAEIANS</sequence>
<keyword evidence="2" id="KW-0808">Transferase</keyword>